<dbReference type="GO" id="GO:0016020">
    <property type="term" value="C:membrane"/>
    <property type="evidence" value="ECO:0007669"/>
    <property type="project" value="InterPro"/>
</dbReference>
<dbReference type="InterPro" id="IPR035919">
    <property type="entry name" value="EAL_sf"/>
</dbReference>
<feature type="domain" description="GGDEF" evidence="6">
    <location>
        <begin position="421"/>
        <end position="554"/>
    </location>
</feature>
<dbReference type="PANTHER" id="PTHR33121:SF71">
    <property type="entry name" value="OXYGEN SENSOR PROTEIN DOSP"/>
    <property type="match status" value="1"/>
</dbReference>
<keyword evidence="3" id="KW-0472">Membrane</keyword>
<dbReference type="Gene3D" id="6.10.340.10">
    <property type="match status" value="1"/>
</dbReference>
<dbReference type="SMART" id="SM00304">
    <property type="entry name" value="HAMP"/>
    <property type="match status" value="1"/>
</dbReference>
<dbReference type="SUPFAM" id="SSF141868">
    <property type="entry name" value="EAL domain-like"/>
    <property type="match status" value="1"/>
</dbReference>
<name>A0A1C3JVN4_9GAMM</name>
<dbReference type="Proteomes" id="UP000092840">
    <property type="component" value="Unassembled WGS sequence"/>
</dbReference>
<evidence type="ECO:0000313" key="9">
    <source>
        <dbReference type="Proteomes" id="UP000092840"/>
    </source>
</evidence>
<feature type="transmembrane region" description="Helical" evidence="3">
    <location>
        <begin position="304"/>
        <end position="324"/>
    </location>
</feature>
<dbReference type="CDD" id="cd01949">
    <property type="entry name" value="GGDEF"/>
    <property type="match status" value="1"/>
</dbReference>
<evidence type="ECO:0000313" key="8">
    <source>
        <dbReference type="EMBL" id="SBT22741.1"/>
    </source>
</evidence>
<dbReference type="SUPFAM" id="SSF158472">
    <property type="entry name" value="HAMP domain-like"/>
    <property type="match status" value="1"/>
</dbReference>
<dbReference type="SMART" id="SM00267">
    <property type="entry name" value="GGDEF"/>
    <property type="match status" value="1"/>
</dbReference>
<organism evidence="7 10">
    <name type="scientific">Marinomonas gallaica</name>
    <dbReference type="NCBI Taxonomy" id="1806667"/>
    <lineage>
        <taxon>Bacteria</taxon>
        <taxon>Pseudomonadati</taxon>
        <taxon>Pseudomonadota</taxon>
        <taxon>Gammaproteobacteria</taxon>
        <taxon>Oceanospirillales</taxon>
        <taxon>Oceanospirillaceae</taxon>
        <taxon>Marinomonas</taxon>
    </lineage>
</organism>
<gene>
    <name evidence="7" type="primary">gmr_16</name>
    <name evidence="7" type="ORF">MGA5115_03310</name>
    <name evidence="8" type="ORF">MGA5116_03366</name>
</gene>
<dbReference type="GO" id="GO:0071111">
    <property type="term" value="F:cyclic-guanylate-specific phosphodiesterase activity"/>
    <property type="evidence" value="ECO:0007669"/>
    <property type="project" value="UniProtKB-EC"/>
</dbReference>
<dbReference type="PROSITE" id="PS50887">
    <property type="entry name" value="GGDEF"/>
    <property type="match status" value="1"/>
</dbReference>
<feature type="domain" description="EAL" evidence="4">
    <location>
        <begin position="563"/>
        <end position="819"/>
    </location>
</feature>
<dbReference type="EC" id="3.1.4.52" evidence="7"/>
<dbReference type="EMBL" id="FLRB01000030">
    <property type="protein sequence ID" value="SBT22741.1"/>
    <property type="molecule type" value="Genomic_DNA"/>
</dbReference>
<comment type="cofactor">
    <cofactor evidence="1">
        <name>Mg(2+)</name>
        <dbReference type="ChEBI" id="CHEBI:18420"/>
    </cofactor>
</comment>
<keyword evidence="9" id="KW-1185">Reference proteome</keyword>
<evidence type="ECO:0000256" key="1">
    <source>
        <dbReference type="ARBA" id="ARBA00001946"/>
    </source>
</evidence>
<reference evidence="7 10" key="1">
    <citation type="submission" date="2016-06" db="EMBL/GenBank/DDBJ databases">
        <authorList>
            <person name="Kjaerup R.B."/>
            <person name="Dalgaard T.S."/>
            <person name="Juul-Madsen H.R."/>
        </authorList>
    </citation>
    <scope>NUCLEOTIDE SEQUENCE [LARGE SCALE GENOMIC DNA]</scope>
    <source>
        <strain evidence="7 10">CECT 5115</strain>
    </source>
</reference>
<dbReference type="RefSeq" id="WP_067038402.1">
    <property type="nucleotide sequence ID" value="NZ_FLRA01000026.1"/>
</dbReference>
<dbReference type="InterPro" id="IPR043128">
    <property type="entry name" value="Rev_trsase/Diguanyl_cyclase"/>
</dbReference>
<dbReference type="EMBL" id="FLRA01000026">
    <property type="protein sequence ID" value="SBT19149.1"/>
    <property type="molecule type" value="Genomic_DNA"/>
</dbReference>
<dbReference type="GO" id="GO:0007165">
    <property type="term" value="P:signal transduction"/>
    <property type="evidence" value="ECO:0007669"/>
    <property type="project" value="InterPro"/>
</dbReference>
<dbReference type="Pfam" id="PF00672">
    <property type="entry name" value="HAMP"/>
    <property type="match status" value="1"/>
</dbReference>
<evidence type="ECO:0000256" key="2">
    <source>
        <dbReference type="SAM" id="Coils"/>
    </source>
</evidence>
<evidence type="ECO:0000313" key="7">
    <source>
        <dbReference type="EMBL" id="SBT19149.1"/>
    </source>
</evidence>
<feature type="transmembrane region" description="Helical" evidence="3">
    <location>
        <begin position="12"/>
        <end position="32"/>
    </location>
</feature>
<evidence type="ECO:0000259" key="5">
    <source>
        <dbReference type="PROSITE" id="PS50885"/>
    </source>
</evidence>
<dbReference type="PROSITE" id="PS50885">
    <property type="entry name" value="HAMP"/>
    <property type="match status" value="1"/>
</dbReference>
<keyword evidence="7" id="KW-0378">Hydrolase</keyword>
<dbReference type="InterPro" id="IPR000160">
    <property type="entry name" value="GGDEF_dom"/>
</dbReference>
<dbReference type="Pfam" id="PF00990">
    <property type="entry name" value="GGDEF"/>
    <property type="match status" value="1"/>
</dbReference>
<accession>A0A1C3JVN4</accession>
<dbReference type="AlphaFoldDB" id="A0A1C3JVN4"/>
<evidence type="ECO:0000256" key="3">
    <source>
        <dbReference type="SAM" id="Phobius"/>
    </source>
</evidence>
<dbReference type="CDD" id="cd06225">
    <property type="entry name" value="HAMP"/>
    <property type="match status" value="1"/>
</dbReference>
<keyword evidence="2" id="KW-0175">Coiled coil</keyword>
<dbReference type="SUPFAM" id="SSF55073">
    <property type="entry name" value="Nucleotide cyclase"/>
    <property type="match status" value="1"/>
</dbReference>
<dbReference type="Proteomes" id="UP000092871">
    <property type="component" value="Unassembled WGS sequence"/>
</dbReference>
<proteinExistence type="predicted"/>
<keyword evidence="3" id="KW-1133">Transmembrane helix</keyword>
<dbReference type="InterPro" id="IPR050706">
    <property type="entry name" value="Cyclic-di-GMP_PDE-like"/>
</dbReference>
<feature type="coiled-coil region" evidence="2">
    <location>
        <begin position="363"/>
        <end position="390"/>
    </location>
</feature>
<dbReference type="CDD" id="cd01948">
    <property type="entry name" value="EAL"/>
    <property type="match status" value="1"/>
</dbReference>
<feature type="domain" description="HAMP" evidence="5">
    <location>
        <begin position="326"/>
        <end position="378"/>
    </location>
</feature>
<dbReference type="InterPro" id="IPR029787">
    <property type="entry name" value="Nucleotide_cyclase"/>
</dbReference>
<dbReference type="OrthoDB" id="1316910at2"/>
<protein>
    <submittedName>
        <fullName evidence="7">Cyclic di-GMP phosphodiesterase Gmr</fullName>
        <ecNumber evidence="7">3.1.4.52</ecNumber>
    </submittedName>
</protein>
<dbReference type="InterPro" id="IPR001633">
    <property type="entry name" value="EAL_dom"/>
</dbReference>
<dbReference type="Pfam" id="PF00563">
    <property type="entry name" value="EAL"/>
    <property type="match status" value="1"/>
</dbReference>
<dbReference type="InterPro" id="IPR003660">
    <property type="entry name" value="HAMP_dom"/>
</dbReference>
<dbReference type="PROSITE" id="PS50883">
    <property type="entry name" value="EAL"/>
    <property type="match status" value="1"/>
</dbReference>
<evidence type="ECO:0000313" key="10">
    <source>
        <dbReference type="Proteomes" id="UP000092871"/>
    </source>
</evidence>
<keyword evidence="3" id="KW-0812">Transmembrane</keyword>
<evidence type="ECO:0000259" key="6">
    <source>
        <dbReference type="PROSITE" id="PS50887"/>
    </source>
</evidence>
<reference evidence="8 9" key="2">
    <citation type="submission" date="2016-06" db="EMBL/GenBank/DDBJ databases">
        <authorList>
            <person name="Rodrigo-Torres L."/>
            <person name="Arahal D.R."/>
        </authorList>
    </citation>
    <scope>NUCLEOTIDE SEQUENCE [LARGE SCALE GENOMIC DNA]</scope>
    <source>
        <strain evidence="8 9">CECT 5116</strain>
    </source>
</reference>
<evidence type="ECO:0000259" key="4">
    <source>
        <dbReference type="PROSITE" id="PS50883"/>
    </source>
</evidence>
<dbReference type="NCBIfam" id="TIGR00254">
    <property type="entry name" value="GGDEF"/>
    <property type="match status" value="1"/>
</dbReference>
<sequence>MRLFNKMNLSVRFALTVILLLGVFGMGIALLIRSLSDIETLLEDESARHVQELSVNSAISREIFELSSRVSLLEQKFLYDEAILSEEGFNIDEQLQRIRALSNDNSFVIKMDDFIVDFHRFLGNSVTLNRILKELATVDMRLGVEIDQLDYALAKSSVEKIAEDPSFEFKNDLDVMSLIRESYLSAGKMAASVRSSITPDTEQVVIIRVLKELNILEMHLSNIRKISPSVSKSSLAMQKTIKRYKVTLRKMTANLNQRWLVMSALVGAQNTLIGFVEETEKNVQNSALRISNDLRDDLSDMRGWIFLIGFLSLVIGIGLILFMVRHHITKPLNQLKQSFKEIEINNFDNPIDLNRTDEWDVIESAFNRMASRLKKTYRDLENERSKLHTLAHQDPLTGLANRLLIYKSIKIAIAEANRSNQQFALLYLDIDHFKTVNDSMGHSAGDVLLQDVSQRLSNLVEPSDMVSRLGGDEFMMLVHSTQNITEASMLAEAVNEALRQPFLIDNETVFVGSSVGICLYPDHGDSTETLVRNADTAMYQAKRGGRDNHCTYKDSMTSEAYNLMSKSSGLKQALQNNELFVQYQPQYNSFTGDVYGAEALVRWNHPSKGILLPGDFLDIAEQTGIIVDIDDYVFDIVFNDLQELKQQGLVSNDFSLSVNVSGRKLLSENLLEHLKICHEQAPDITSQITLELTERDMITKLEKCRNFIDQIKKLGFKIAIDDFGTGYSSLATLKHLPIDILKLDRSFVSGLSSATVDYVIIDSILTIARGLHLSAIAEGVETPQQLEALKTLGCQTVQGYLLSYPINLDELIKLLIKQSPPSLPLE</sequence>
<dbReference type="Gene3D" id="3.20.20.450">
    <property type="entry name" value="EAL domain"/>
    <property type="match status" value="1"/>
</dbReference>
<dbReference type="PANTHER" id="PTHR33121">
    <property type="entry name" value="CYCLIC DI-GMP PHOSPHODIESTERASE PDEF"/>
    <property type="match status" value="1"/>
</dbReference>
<dbReference type="SMART" id="SM00052">
    <property type="entry name" value="EAL"/>
    <property type="match status" value="1"/>
</dbReference>
<dbReference type="Gene3D" id="3.30.70.270">
    <property type="match status" value="1"/>
</dbReference>
<dbReference type="FunFam" id="3.30.70.270:FF:000001">
    <property type="entry name" value="Diguanylate cyclase domain protein"/>
    <property type="match status" value="1"/>
</dbReference>